<protein>
    <submittedName>
        <fullName evidence="2">Ankyrin repeat-containing protein</fullName>
    </submittedName>
</protein>
<feature type="region of interest" description="Disordered" evidence="1">
    <location>
        <begin position="995"/>
        <end position="1036"/>
    </location>
</feature>
<dbReference type="AlphaFoldDB" id="L2FUH5"/>
<feature type="compositionally biased region" description="Polar residues" evidence="1">
    <location>
        <begin position="996"/>
        <end position="1013"/>
    </location>
</feature>
<dbReference type="EMBL" id="KB020823">
    <property type="protein sequence ID" value="ELA29982.1"/>
    <property type="molecule type" value="Genomic_DNA"/>
</dbReference>
<dbReference type="PANTHER" id="PTHR39596">
    <property type="match status" value="1"/>
</dbReference>
<accession>L2FUH5</accession>
<name>L2FUH5_COLFN</name>
<dbReference type="PANTHER" id="PTHR39596:SF2">
    <property type="entry name" value="HET DOMAIN PROTEIN (AFU_ORTHOLOGUE AFUA_1G17550)-RELATED"/>
    <property type="match status" value="1"/>
</dbReference>
<dbReference type="STRING" id="1213859.L2FUH5"/>
<dbReference type="HOGENOM" id="CLU_266270_0_0_1"/>
<organism evidence="2">
    <name type="scientific">Colletotrichum fructicola (strain Nara gc5)</name>
    <name type="common">Anthracnose fungus</name>
    <name type="synonym">Colletotrichum gloeosporioides (strain Nara gc5)</name>
    <dbReference type="NCBI Taxonomy" id="1213859"/>
    <lineage>
        <taxon>Eukaryota</taxon>
        <taxon>Fungi</taxon>
        <taxon>Dikarya</taxon>
        <taxon>Ascomycota</taxon>
        <taxon>Pezizomycotina</taxon>
        <taxon>Sordariomycetes</taxon>
        <taxon>Hypocreomycetidae</taxon>
        <taxon>Glomerellales</taxon>
        <taxon>Glomerellaceae</taxon>
        <taxon>Colletotrichum</taxon>
        <taxon>Colletotrichum gloeosporioides species complex</taxon>
    </lineage>
</organism>
<gene>
    <name evidence="2" type="ORF">CGGC5_9724</name>
</gene>
<proteinExistence type="predicted"/>
<sequence>MASSQDHFFKLLEYWSIDNLDALSRDYGGHSESEDAKRLRLKNYPGARSYLRFLRDSSDDYDDGPSCTGAEEDSELCWGCTSRLNEVTKIKYFRVGLKDSLLRGDADDADDVDYKCANLRTNDVSLWAKEPNFYRALAADGMGFLSQVAHVCMYAAENHRKDWTEKSAIGHTHIASAVAGLAMALAECSRPCYRKTHFQNHLDGAEDEEDEEDADEQVKLLDQVLDQVLDLLYWMVSVQYNFSVGPDKFGRWVSDSMSNSTGDGLERPKKAFDQLDNTRFCKFRVWNFLEACDRKDADLPTIMNFLGAMESLVDNKEKAHENCTPKFCQQAVIDSTKTQQMHAPVGHHDCSKLEFDMDQIDKAIDEGHSTAWLCGEENISDNKVQLAHPHDDYVAISHVWSDGTGVGLSSKKEEDPDSRARMVNSCLWEFWEDKVNKVWEGEDRKAIWWDAISVPEGEKQYVKALESLHKNYANAKCTIVHDKELTRTEFKNDGSPCVALVLSNWFSRGWTALELQMSKQVKVLFRKDGEIVPYDLDKDILEFSPSTTSPAHWLATSWIKRLREPVNDIGDIIHTLNSRSTSRPRDKTRIAALLADVPHCDFSGQEGEITRQILSYLGKVPSLCLFHGEATMKNSGPWSWCPSTIFNMPAATPIDVESRTMSDFLSLLDVTEDGAISGQWRCRELKEDDDKTVHLFGRDPSSRVKVRLALQKSQIQRCLLLRPMASLQQGEPALLVKRLGQRPDHNDEQTLLCDYVGTVWETQALKESDWRYSQIIMGSKLDPDESKKLADFGDVSSEYPKDSISDEKVVVDVEDCEPQQKPDPAAWLSSENTHYYDEWLGDDGSFLRVLQSSSVDERSLQEQLIDSIAKANQKAAQYLLELSKDDLDPELADQLRLKVDEGEDEVKSHAIINGLWSLGDHYLQEREWDKAEEAYNSALGLFESLTEDDLSSQAHLIPSYTRAMLTYQRGLVSMLSDNSSDAGSFFTRTLEMMNGRTRSQKPLNQNGTRSQGSVKKEVVKNKQHARGDRPEDRDGDYFVKRSALGALILLSIDQENGDDEQLDEPREYFMRSLRFAERDRLEGNAAKAIIDYSLGMPEDDPPSLGEEAVDIEKTLRSALKKFDVLFRKKHLLCCVTALCLGVTLRIRSLSASDSEQVRLSEDAKEHFERAAADMMEMLPDFSEEENDSGRGMRLRSIALAHKQLLENDD</sequence>
<feature type="compositionally biased region" description="Basic and acidic residues" evidence="1">
    <location>
        <begin position="1014"/>
        <end position="1036"/>
    </location>
</feature>
<evidence type="ECO:0000313" key="2">
    <source>
        <dbReference type="EMBL" id="ELA29982.1"/>
    </source>
</evidence>
<reference evidence="2" key="1">
    <citation type="submission" date="2012-08" db="EMBL/GenBank/DDBJ databases">
        <title>Genome analysis of Colletotrichum orbiculare and Colletotrichum fructicola.</title>
        <authorList>
            <person name="Gan P.H.P."/>
            <person name="Ikeda K."/>
            <person name="Irieda H."/>
            <person name="Narusaka M."/>
            <person name="O'Connell R.J."/>
            <person name="Narusaka Y."/>
            <person name="Takano Y."/>
            <person name="Kubo Y."/>
            <person name="Shirasu K."/>
        </authorList>
    </citation>
    <scope>NUCLEOTIDE SEQUENCE</scope>
    <source>
        <strain evidence="2">Nara gc5</strain>
    </source>
</reference>
<evidence type="ECO:0000256" key="1">
    <source>
        <dbReference type="SAM" id="MobiDB-lite"/>
    </source>
</evidence>